<dbReference type="OrthoDB" id="5985073at2759"/>
<evidence type="ECO:0000256" key="4">
    <source>
        <dbReference type="ARBA" id="ARBA00022989"/>
    </source>
</evidence>
<evidence type="ECO:0000259" key="8">
    <source>
        <dbReference type="PROSITE" id="PS51212"/>
    </source>
</evidence>
<dbReference type="EMBL" id="QGMG01000096">
    <property type="protein sequence ID" value="TVY57377.1"/>
    <property type="molecule type" value="Genomic_DNA"/>
</dbReference>
<evidence type="ECO:0000313" key="10">
    <source>
        <dbReference type="Proteomes" id="UP000481288"/>
    </source>
</evidence>
<reference evidence="9 10" key="1">
    <citation type="submission" date="2018-05" db="EMBL/GenBank/DDBJ databases">
        <title>Whole genome sequencing for identification of molecular markers to develop diagnostic detection tools for the regulated plant pathogen Lachnellula willkommii.</title>
        <authorList>
            <person name="Giroux E."/>
            <person name="Bilodeau G."/>
        </authorList>
    </citation>
    <scope>NUCLEOTIDE SEQUENCE [LARGE SCALE GENOMIC DNA]</scope>
    <source>
        <strain evidence="9 10">CBS 625.97</strain>
    </source>
</reference>
<dbReference type="InterPro" id="IPR051836">
    <property type="entry name" value="Kremen_rcpt"/>
</dbReference>
<evidence type="ECO:0000256" key="1">
    <source>
        <dbReference type="ARBA" id="ARBA00004167"/>
    </source>
</evidence>
<comment type="subcellular location">
    <subcellularLocation>
        <location evidence="1">Membrane</location>
        <topology evidence="1">Single-pass membrane protein</topology>
    </subcellularLocation>
</comment>
<accession>A0A7D8Z3B8</accession>
<evidence type="ECO:0000313" key="9">
    <source>
        <dbReference type="EMBL" id="TVY57377.1"/>
    </source>
</evidence>
<dbReference type="AlphaFoldDB" id="A0A7D8Z3B8"/>
<keyword evidence="10" id="KW-1185">Reference proteome</keyword>
<dbReference type="GO" id="GO:0005886">
    <property type="term" value="C:plasma membrane"/>
    <property type="evidence" value="ECO:0007669"/>
    <property type="project" value="TreeGrafter"/>
</dbReference>
<dbReference type="PROSITE" id="PS51212">
    <property type="entry name" value="WSC"/>
    <property type="match status" value="2"/>
</dbReference>
<feature type="domain" description="WSC" evidence="8">
    <location>
        <begin position="34"/>
        <end position="127"/>
    </location>
</feature>
<proteinExistence type="predicted"/>
<keyword evidence="6" id="KW-0325">Glycoprotein</keyword>
<keyword evidence="3 7" id="KW-0732">Signal</keyword>
<dbReference type="InterPro" id="IPR002889">
    <property type="entry name" value="WSC_carb-bd"/>
</dbReference>
<keyword evidence="5" id="KW-0472">Membrane</keyword>
<dbReference type="PANTHER" id="PTHR24269">
    <property type="entry name" value="KREMEN PROTEIN"/>
    <property type="match status" value="1"/>
</dbReference>
<evidence type="ECO:0000256" key="5">
    <source>
        <dbReference type="ARBA" id="ARBA00023136"/>
    </source>
</evidence>
<evidence type="ECO:0000256" key="3">
    <source>
        <dbReference type="ARBA" id="ARBA00022729"/>
    </source>
</evidence>
<feature type="domain" description="WSC" evidence="8">
    <location>
        <begin position="142"/>
        <end position="241"/>
    </location>
</feature>
<protein>
    <submittedName>
        <fullName evidence="9">Putative fungistatic metabolite</fullName>
    </submittedName>
</protein>
<gene>
    <name evidence="9" type="ORF">LCER1_G004992</name>
</gene>
<feature type="signal peptide" evidence="7">
    <location>
        <begin position="1"/>
        <end position="19"/>
    </location>
</feature>
<evidence type="ECO:0000256" key="6">
    <source>
        <dbReference type="ARBA" id="ARBA00023180"/>
    </source>
</evidence>
<sequence length="249" mass="25362">MSSAISALVFGLLASTSGAMSIRNNKLSARQAPAYSYLGCYTEGTGVRALGAASATNYTTMTIETCASFCTPTYTLFGLEFGGECWCADVLGNGAVEAPATECNFACDGNATETCGASDRLSIYTTAGAAPAPPAHVLTAGAYSRFGCYTEGNGTRALSGATEVDYSTTGMTVGKCAAFCTTHGSALMGVEYGGECYCGDETAFAASGSLAAPDADCNMLCSGSPSEFCGAGDRLDIYRSNSTLARSIR</sequence>
<evidence type="ECO:0000256" key="2">
    <source>
        <dbReference type="ARBA" id="ARBA00022692"/>
    </source>
</evidence>
<name>A0A7D8Z3B8_9HELO</name>
<dbReference type="Proteomes" id="UP000481288">
    <property type="component" value="Unassembled WGS sequence"/>
</dbReference>
<dbReference type="PANTHER" id="PTHR24269:SF16">
    <property type="entry name" value="PROTEIN SLG1"/>
    <property type="match status" value="1"/>
</dbReference>
<feature type="chain" id="PRO_5029003274" evidence="7">
    <location>
        <begin position="20"/>
        <end position="249"/>
    </location>
</feature>
<evidence type="ECO:0000256" key="7">
    <source>
        <dbReference type="SAM" id="SignalP"/>
    </source>
</evidence>
<comment type="caution">
    <text evidence="9">The sequence shown here is derived from an EMBL/GenBank/DDBJ whole genome shotgun (WGS) entry which is preliminary data.</text>
</comment>
<organism evidence="9 10">
    <name type="scientific">Lachnellula cervina</name>
    <dbReference type="NCBI Taxonomy" id="1316786"/>
    <lineage>
        <taxon>Eukaryota</taxon>
        <taxon>Fungi</taxon>
        <taxon>Dikarya</taxon>
        <taxon>Ascomycota</taxon>
        <taxon>Pezizomycotina</taxon>
        <taxon>Leotiomycetes</taxon>
        <taxon>Helotiales</taxon>
        <taxon>Lachnaceae</taxon>
        <taxon>Lachnellula</taxon>
    </lineage>
</organism>
<keyword evidence="2" id="KW-0812">Transmembrane</keyword>
<dbReference type="Pfam" id="PF01822">
    <property type="entry name" value="WSC"/>
    <property type="match status" value="2"/>
</dbReference>
<dbReference type="SMART" id="SM00321">
    <property type="entry name" value="WSC"/>
    <property type="match status" value="2"/>
</dbReference>
<keyword evidence="4" id="KW-1133">Transmembrane helix</keyword>